<evidence type="ECO:0000256" key="1">
    <source>
        <dbReference type="ARBA" id="ARBA00012374"/>
    </source>
</evidence>
<organism evidence="6 7">
    <name type="scientific">Shewanella psychropiezotolerans</name>
    <dbReference type="NCBI Taxonomy" id="2593655"/>
    <lineage>
        <taxon>Bacteria</taxon>
        <taxon>Pseudomonadati</taxon>
        <taxon>Pseudomonadota</taxon>
        <taxon>Gammaproteobacteria</taxon>
        <taxon>Alteromonadales</taxon>
        <taxon>Shewanellaceae</taxon>
        <taxon>Shewanella</taxon>
    </lineage>
</organism>
<sequence>MLSKSLIIALPLLVATNANAHSESFETYGDIGQIAIPLTALFIAWSKDDTDGMWQLSKGWAYTQGITHTLKHTIKVQRPNCSDFNSFPSGHTSSAFSGAAFLHHRYGLKYGLPAYIAATAVGASRVDASKHWETDVLMGAAIAYTVSYFVTSVYENPDLIIAPAMMGKDAHGVIVSYRF</sequence>
<protein>
    <recommendedName>
        <fullName evidence="1">undecaprenyl-diphosphate phosphatase</fullName>
        <ecNumber evidence="1">3.6.1.27</ecNumber>
    </recommendedName>
    <alternativeName>
        <fullName evidence="2">Undecaprenyl pyrophosphate phosphatase</fullName>
    </alternativeName>
</protein>
<evidence type="ECO:0000313" key="7">
    <source>
        <dbReference type="Proteomes" id="UP000315947"/>
    </source>
</evidence>
<name>A0ABX5WXJ8_9GAMM</name>
<keyword evidence="7" id="KW-1185">Reference proteome</keyword>
<dbReference type="Proteomes" id="UP000315947">
    <property type="component" value="Chromosome"/>
</dbReference>
<evidence type="ECO:0000313" key="6">
    <source>
        <dbReference type="EMBL" id="QDO83790.1"/>
    </source>
</evidence>
<gene>
    <name evidence="6" type="ORF">FM037_11755</name>
</gene>
<reference evidence="6 7" key="1">
    <citation type="submission" date="2019-07" db="EMBL/GenBank/DDBJ databases">
        <title>Shewanella sp. YLB-06 whole genomic sequence.</title>
        <authorList>
            <person name="Yu L."/>
        </authorList>
    </citation>
    <scope>NUCLEOTIDE SEQUENCE [LARGE SCALE GENOMIC DNA]</scope>
    <source>
        <strain evidence="6 7">YLB-06</strain>
    </source>
</reference>
<evidence type="ECO:0000259" key="5">
    <source>
        <dbReference type="SMART" id="SM00014"/>
    </source>
</evidence>
<dbReference type="EC" id="3.6.1.27" evidence="1"/>
<evidence type="ECO:0000256" key="2">
    <source>
        <dbReference type="ARBA" id="ARBA00032707"/>
    </source>
</evidence>
<dbReference type="InterPro" id="IPR000326">
    <property type="entry name" value="PAP2/HPO"/>
</dbReference>
<feature type="domain" description="Phosphatidic acid phosphatase type 2/haloperoxidase" evidence="5">
    <location>
        <begin position="55"/>
        <end position="151"/>
    </location>
</feature>
<dbReference type="Pfam" id="PF01569">
    <property type="entry name" value="PAP2"/>
    <property type="match status" value="1"/>
</dbReference>
<keyword evidence="4" id="KW-0732">Signal</keyword>
<dbReference type="EMBL" id="CP041614">
    <property type="protein sequence ID" value="QDO83790.1"/>
    <property type="molecule type" value="Genomic_DNA"/>
</dbReference>
<evidence type="ECO:0000256" key="4">
    <source>
        <dbReference type="SAM" id="SignalP"/>
    </source>
</evidence>
<dbReference type="SMART" id="SM00014">
    <property type="entry name" value="acidPPc"/>
    <property type="match status" value="1"/>
</dbReference>
<dbReference type="PANTHER" id="PTHR14969">
    <property type="entry name" value="SPHINGOSINE-1-PHOSPHATE PHOSPHOHYDROLASE"/>
    <property type="match status" value="1"/>
</dbReference>
<dbReference type="PANTHER" id="PTHR14969:SF13">
    <property type="entry name" value="AT30094P"/>
    <property type="match status" value="1"/>
</dbReference>
<dbReference type="Gene3D" id="1.20.144.10">
    <property type="entry name" value="Phosphatidic acid phosphatase type 2/haloperoxidase"/>
    <property type="match status" value="1"/>
</dbReference>
<evidence type="ECO:0000256" key="3">
    <source>
        <dbReference type="ARBA" id="ARBA00047594"/>
    </source>
</evidence>
<dbReference type="RefSeq" id="WP_144046161.1">
    <property type="nucleotide sequence ID" value="NZ_CP041614.1"/>
</dbReference>
<feature type="signal peptide" evidence="4">
    <location>
        <begin position="1"/>
        <end position="20"/>
    </location>
</feature>
<comment type="catalytic activity">
    <reaction evidence="3">
        <text>di-trans,octa-cis-undecaprenyl diphosphate + H2O = di-trans,octa-cis-undecaprenyl phosphate + phosphate + H(+)</text>
        <dbReference type="Rhea" id="RHEA:28094"/>
        <dbReference type="ChEBI" id="CHEBI:15377"/>
        <dbReference type="ChEBI" id="CHEBI:15378"/>
        <dbReference type="ChEBI" id="CHEBI:43474"/>
        <dbReference type="ChEBI" id="CHEBI:58405"/>
        <dbReference type="ChEBI" id="CHEBI:60392"/>
        <dbReference type="EC" id="3.6.1.27"/>
    </reaction>
</comment>
<accession>A0ABX5WXJ8</accession>
<dbReference type="SUPFAM" id="SSF48317">
    <property type="entry name" value="Acid phosphatase/Vanadium-dependent haloperoxidase"/>
    <property type="match status" value="1"/>
</dbReference>
<dbReference type="CDD" id="cd03394">
    <property type="entry name" value="PAP2_like_5"/>
    <property type="match status" value="1"/>
</dbReference>
<dbReference type="InterPro" id="IPR036938">
    <property type="entry name" value="PAP2/HPO_sf"/>
</dbReference>
<proteinExistence type="predicted"/>
<feature type="chain" id="PRO_5045383332" description="undecaprenyl-diphosphate phosphatase" evidence="4">
    <location>
        <begin position="21"/>
        <end position="179"/>
    </location>
</feature>